<evidence type="ECO:0000313" key="3">
    <source>
        <dbReference type="EMBL" id="SDT98992.1"/>
    </source>
</evidence>
<evidence type="ECO:0000259" key="2">
    <source>
        <dbReference type="Pfam" id="PF16036"/>
    </source>
</evidence>
<reference evidence="4" key="1">
    <citation type="submission" date="2016-10" db="EMBL/GenBank/DDBJ databases">
        <authorList>
            <person name="Varghese N."/>
            <person name="Submissions S."/>
        </authorList>
    </citation>
    <scope>NUCLEOTIDE SEQUENCE [LARGE SCALE GENOMIC DNA]</scope>
    <source>
        <strain evidence="4">DSM 17875</strain>
    </source>
</reference>
<organism evidence="3 4">
    <name type="scientific">Pseudomonas pohangensis</name>
    <dbReference type="NCBI Taxonomy" id="364197"/>
    <lineage>
        <taxon>Bacteria</taxon>
        <taxon>Pseudomonadati</taxon>
        <taxon>Pseudomonadota</taxon>
        <taxon>Gammaproteobacteria</taxon>
        <taxon>Pseudomonadales</taxon>
        <taxon>Pseudomonadaceae</taxon>
        <taxon>Pseudomonas</taxon>
    </lineage>
</organism>
<keyword evidence="4" id="KW-1185">Reference proteome</keyword>
<dbReference type="InterPro" id="IPR016088">
    <property type="entry name" value="Chalcone_isomerase_3-sand"/>
</dbReference>
<dbReference type="SUPFAM" id="SSF54626">
    <property type="entry name" value="Chalcone isomerase"/>
    <property type="match status" value="1"/>
</dbReference>
<dbReference type="Gene3D" id="3.50.70.10">
    <property type="match status" value="1"/>
</dbReference>
<sequence length="185" mass="20176">MKKILLVIASLLFSGIALSATIEGHQIPDQLPAADSQLLLNGAGLREKYMIDLYIGGLYLQAKSSDATAIINADEPMALRLLIVSSRINSENMTETTLEGFQNSLGDKLAAMQPRIDQFMLSFKEPIKEGDVFEMLYLPASGVIISKNGKQLNTVEGVDFKAALFGIWLGEEPAQKSLKEDMLGK</sequence>
<dbReference type="Pfam" id="PF16036">
    <property type="entry name" value="Chalcone_3"/>
    <property type="match status" value="1"/>
</dbReference>
<gene>
    <name evidence="3" type="ORF">SAMN05216296_1104</name>
</gene>
<accession>A0A1H2EV09</accession>
<dbReference type="OrthoDB" id="270742at2"/>
<dbReference type="STRING" id="364197.SAMN05216296_1104"/>
<feature type="domain" description="Chalcone isomerase" evidence="2">
    <location>
        <begin position="20"/>
        <end position="184"/>
    </location>
</feature>
<dbReference type="GO" id="GO:0016872">
    <property type="term" value="F:intramolecular lyase activity"/>
    <property type="evidence" value="ECO:0007669"/>
    <property type="project" value="InterPro"/>
</dbReference>
<feature type="chain" id="PRO_5009273344" evidence="1">
    <location>
        <begin position="20"/>
        <end position="185"/>
    </location>
</feature>
<proteinExistence type="predicted"/>
<dbReference type="RefSeq" id="WP_090193467.1">
    <property type="nucleotide sequence ID" value="NZ_LT629785.1"/>
</dbReference>
<protein>
    <submittedName>
        <fullName evidence="3">Chalcone isomerase-like</fullName>
    </submittedName>
</protein>
<dbReference type="AlphaFoldDB" id="A0A1H2EV09"/>
<name>A0A1H2EV09_9PSED</name>
<keyword evidence="3" id="KW-0413">Isomerase</keyword>
<evidence type="ECO:0000256" key="1">
    <source>
        <dbReference type="SAM" id="SignalP"/>
    </source>
</evidence>
<dbReference type="EMBL" id="LT629785">
    <property type="protein sequence ID" value="SDT98992.1"/>
    <property type="molecule type" value="Genomic_DNA"/>
</dbReference>
<keyword evidence="1" id="KW-0732">Signal</keyword>
<dbReference type="InterPro" id="IPR016087">
    <property type="entry name" value="Chalcone_isomerase"/>
</dbReference>
<feature type="signal peptide" evidence="1">
    <location>
        <begin position="1"/>
        <end position="19"/>
    </location>
</feature>
<dbReference type="Proteomes" id="UP000243232">
    <property type="component" value="Chromosome I"/>
</dbReference>
<dbReference type="InterPro" id="IPR036298">
    <property type="entry name" value="Chalcone_isomerase_sf"/>
</dbReference>
<evidence type="ECO:0000313" key="4">
    <source>
        <dbReference type="Proteomes" id="UP000243232"/>
    </source>
</evidence>